<keyword evidence="5" id="KW-1185">Reference proteome</keyword>
<dbReference type="STRING" id="396014.BF93_15040"/>
<protein>
    <submittedName>
        <fullName evidence="4">Glutamine amidotransferase</fullName>
    </submittedName>
</protein>
<evidence type="ECO:0000256" key="1">
    <source>
        <dbReference type="ARBA" id="ARBA00022962"/>
    </source>
</evidence>
<accession>Z9JVJ2</accession>
<evidence type="ECO:0000313" key="4">
    <source>
        <dbReference type="EMBL" id="EWS81821.1"/>
    </source>
</evidence>
<dbReference type="EMBL" id="JDYK01000005">
    <property type="protein sequence ID" value="EWS81821.1"/>
    <property type="molecule type" value="Genomic_DNA"/>
</dbReference>
<name>Z9JVJ2_9MICO</name>
<dbReference type="PANTHER" id="PTHR42824:SF1">
    <property type="entry name" value="GLUTAMINE AMIDOTRANSFERASE YAFJ-RELATED"/>
    <property type="match status" value="1"/>
</dbReference>
<dbReference type="InterPro" id="IPR026869">
    <property type="entry name" value="EgtC-like"/>
</dbReference>
<dbReference type="CDD" id="cd01908">
    <property type="entry name" value="YafJ"/>
    <property type="match status" value="1"/>
</dbReference>
<organism evidence="4 5">
    <name type="scientific">Brachybacterium phenoliresistens</name>
    <dbReference type="NCBI Taxonomy" id="396014"/>
    <lineage>
        <taxon>Bacteria</taxon>
        <taxon>Bacillati</taxon>
        <taxon>Actinomycetota</taxon>
        <taxon>Actinomycetes</taxon>
        <taxon>Micrococcales</taxon>
        <taxon>Dermabacteraceae</taxon>
        <taxon>Brachybacterium</taxon>
    </lineage>
</organism>
<dbReference type="GO" id="GO:0016740">
    <property type="term" value="F:transferase activity"/>
    <property type="evidence" value="ECO:0007669"/>
    <property type="project" value="UniProtKB-KW"/>
</dbReference>
<feature type="region of interest" description="Disordered" evidence="2">
    <location>
        <begin position="197"/>
        <end position="217"/>
    </location>
</feature>
<proteinExistence type="predicted"/>
<dbReference type="Proteomes" id="UP000023067">
    <property type="component" value="Unassembled WGS sequence"/>
</dbReference>
<dbReference type="InterPro" id="IPR017932">
    <property type="entry name" value="GATase_2_dom"/>
</dbReference>
<dbReference type="RefSeq" id="WP_051486639.1">
    <property type="nucleotide sequence ID" value="NZ_KK069991.1"/>
</dbReference>
<evidence type="ECO:0000313" key="5">
    <source>
        <dbReference type="Proteomes" id="UP000023067"/>
    </source>
</evidence>
<dbReference type="Gene3D" id="3.60.20.10">
    <property type="entry name" value="Glutamine Phosphoribosylpyrophosphate, subunit 1, domain 1"/>
    <property type="match status" value="1"/>
</dbReference>
<keyword evidence="1 4" id="KW-0315">Glutamine amidotransferase</keyword>
<dbReference type="PATRIC" id="fig|396014.3.peg.1356"/>
<comment type="caution">
    <text evidence="4">The sequence shown here is derived from an EMBL/GenBank/DDBJ whole genome shotgun (WGS) entry which is preliminary data.</text>
</comment>
<dbReference type="PROSITE" id="PS51278">
    <property type="entry name" value="GATASE_TYPE_2"/>
    <property type="match status" value="1"/>
</dbReference>
<dbReference type="Pfam" id="PF13230">
    <property type="entry name" value="GATase_4"/>
    <property type="match status" value="1"/>
</dbReference>
<reference evidence="4 5" key="1">
    <citation type="submission" date="2014-02" db="EMBL/GenBank/DDBJ databases">
        <title>Genome sequence of Brachybacterium phenoliresistens strain W13A50.</title>
        <authorList>
            <person name="Wang X."/>
        </authorList>
    </citation>
    <scope>NUCLEOTIDE SEQUENCE [LARGE SCALE GENOMIC DNA]</scope>
    <source>
        <strain evidence="4 5">W13A50</strain>
    </source>
</reference>
<dbReference type="SUPFAM" id="SSF56235">
    <property type="entry name" value="N-terminal nucleophile aminohydrolases (Ntn hydrolases)"/>
    <property type="match status" value="1"/>
</dbReference>
<feature type="domain" description="Glutamine amidotransferase type-2" evidence="3">
    <location>
        <begin position="2"/>
        <end position="253"/>
    </location>
</feature>
<keyword evidence="4" id="KW-0808">Transferase</keyword>
<sequence>MCRLFALHADQPVTAKFWLLDAPYSLRSQSRYNADGTGIGYVDESGISQVRKRPVAAHASSAFTHAAQTVRARTIIAHLRLSSGTRHTAQNTHPFLMDGILLAHNGVLEVTQAMRHRVEELGAARHVHGSTDSEWLAALVAGESAAHAGDLHAGLVAAIGWVVRHVPVYSLNLLAAREEELYALRLPETNELWVLERPDSPRRGPLDQSSDTLHARSEDLGEVDSVVIASEPMDEDPAWRLLEPGELLSIGEDGRVRRETPFPRLAHPLHLEDLNLSAATSQMHAAQDRALAERRARIAAARAAGAATPDSAQEISA</sequence>
<evidence type="ECO:0000256" key="2">
    <source>
        <dbReference type="SAM" id="MobiDB-lite"/>
    </source>
</evidence>
<dbReference type="PANTHER" id="PTHR42824">
    <property type="entry name" value="GLUTAMINE AMIDOTRANSFERASE"/>
    <property type="match status" value="1"/>
</dbReference>
<dbReference type="InterPro" id="IPR029055">
    <property type="entry name" value="Ntn_hydrolases_N"/>
</dbReference>
<dbReference type="eggNOG" id="COG0121">
    <property type="taxonomic scope" value="Bacteria"/>
</dbReference>
<dbReference type="OrthoDB" id="9804310at2"/>
<dbReference type="HOGENOM" id="CLU_042555_2_0_11"/>
<dbReference type="AlphaFoldDB" id="Z9JVJ2"/>
<evidence type="ECO:0000259" key="3">
    <source>
        <dbReference type="PROSITE" id="PS51278"/>
    </source>
</evidence>
<gene>
    <name evidence="4" type="ORF">BF93_15040</name>
</gene>